<proteinExistence type="predicted"/>
<gene>
    <name evidence="2" type="ORF">GCM10017600_69260</name>
</gene>
<dbReference type="SUPFAM" id="SSF52540">
    <property type="entry name" value="P-loop containing nucleoside triphosphate hydrolases"/>
    <property type="match status" value="1"/>
</dbReference>
<dbReference type="InterPro" id="IPR041664">
    <property type="entry name" value="AAA_16"/>
</dbReference>
<organism evidence="2 3">
    <name type="scientific">Streptosporangium carneum</name>
    <dbReference type="NCBI Taxonomy" id="47481"/>
    <lineage>
        <taxon>Bacteria</taxon>
        <taxon>Bacillati</taxon>
        <taxon>Actinomycetota</taxon>
        <taxon>Actinomycetes</taxon>
        <taxon>Streptosporangiales</taxon>
        <taxon>Streptosporangiaceae</taxon>
        <taxon>Streptosporangium</taxon>
    </lineage>
</organism>
<dbReference type="SUPFAM" id="SSF48452">
    <property type="entry name" value="TPR-like"/>
    <property type="match status" value="2"/>
</dbReference>
<dbReference type="EMBL" id="BSEV01000023">
    <property type="protein sequence ID" value="GLK13515.1"/>
    <property type="molecule type" value="Genomic_DNA"/>
</dbReference>
<accession>A0A9W6I7H8</accession>
<dbReference type="Pfam" id="PF13191">
    <property type="entry name" value="AAA_16"/>
    <property type="match status" value="1"/>
</dbReference>
<dbReference type="RefSeq" id="WP_271221795.1">
    <property type="nucleotide sequence ID" value="NZ_BAAAVD010000011.1"/>
</dbReference>
<dbReference type="Proteomes" id="UP001143474">
    <property type="component" value="Unassembled WGS sequence"/>
</dbReference>
<protein>
    <recommendedName>
        <fullName evidence="1">Orc1-like AAA ATPase domain-containing protein</fullName>
    </recommendedName>
</protein>
<dbReference type="InterPro" id="IPR019734">
    <property type="entry name" value="TPR_rpt"/>
</dbReference>
<dbReference type="AlphaFoldDB" id="A0A9W6I7H8"/>
<dbReference type="Gene3D" id="3.40.50.300">
    <property type="entry name" value="P-loop containing nucleotide triphosphate hydrolases"/>
    <property type="match status" value="1"/>
</dbReference>
<dbReference type="PANTHER" id="PTHR10098:SF106">
    <property type="entry name" value="TETRATRICOPEPTIDE REPEAT PROTEIN 28-LIKE PROTEIN"/>
    <property type="match status" value="1"/>
</dbReference>
<sequence>MDVDRAVPAGDQRVQAYGHAQQAAQHGGTQINNFGGGQPRRIEGTLDTLVPPPATMVGREDELADLLALVERASPDGRPVVLSAVHGMGGVGKTALVRALTARVRDRFADARIELDLFGFTPGEEPRDPGDALSELLGLAGFPASEVPVDTAGKSQLWRAWLAGRRVLLVLDNARDAAQVRPLLPGHARHCLVLVTSRDRLDELDAHGRVPVGTLPESDAVALLAGAPGREGADRSALAELARLCGCLPLALRPVGALLAELGPADLVEAMSDTARPLRHIRDGERGARAAFDLSYGALEEDLRDLLDACARHPGPDFDAASIGALAGLPRPVAGVGLAELAKRSMLVLAMPGRYAFHDLFLGYARSRADAGHDAARARQARVRLYRRLYHAADVETEVLLGRRGRSGGARDAPGSGGPARGRAWLLPATGELRACCAAALDDRWERATGFVKVVGWWLLLEGRADQAHALHTAANHVAEEAGNPWGRAVALHGLANVAEKRADYDHAAGLYRRALALYEEVGDQHGRLSALCGLADVIRLCGEHGQAVETYRRALELAEGIGDLLGQADALFGVGDVARLRDDYGRADVDYRRALALYEEVGDLLGQANALRGVADVARLGGEHEHAVETYGRALALFEEIGDRRGQADVLRGVAEADKLHGDHEHAVETYGRALALFEEIGDRHGQASTLRGMADVARLCGEHERSVETYGRALMMYEEVGDLLGRAGAFLALAQVEAAQNRLRDARETYRGAARIYASFGLANWVEHCENRIRNLGLA</sequence>
<dbReference type="Pfam" id="PF13424">
    <property type="entry name" value="TPR_12"/>
    <property type="match status" value="2"/>
</dbReference>
<reference evidence="2" key="1">
    <citation type="journal article" date="2014" name="Int. J. Syst. Evol. Microbiol.">
        <title>Complete genome sequence of Corynebacterium casei LMG S-19264T (=DSM 44701T), isolated from a smear-ripened cheese.</title>
        <authorList>
            <consortium name="US DOE Joint Genome Institute (JGI-PGF)"/>
            <person name="Walter F."/>
            <person name="Albersmeier A."/>
            <person name="Kalinowski J."/>
            <person name="Ruckert C."/>
        </authorList>
    </citation>
    <scope>NUCLEOTIDE SEQUENCE</scope>
    <source>
        <strain evidence="2">VKM Ac-2007</strain>
    </source>
</reference>
<reference evidence="2" key="2">
    <citation type="submission" date="2023-01" db="EMBL/GenBank/DDBJ databases">
        <authorList>
            <person name="Sun Q."/>
            <person name="Evtushenko L."/>
        </authorList>
    </citation>
    <scope>NUCLEOTIDE SEQUENCE</scope>
    <source>
        <strain evidence="2">VKM Ac-2007</strain>
    </source>
</reference>
<dbReference type="InterPro" id="IPR027417">
    <property type="entry name" value="P-loop_NTPase"/>
</dbReference>
<evidence type="ECO:0000313" key="2">
    <source>
        <dbReference type="EMBL" id="GLK13515.1"/>
    </source>
</evidence>
<keyword evidence="3" id="KW-1185">Reference proteome</keyword>
<dbReference type="PRINTS" id="PR00364">
    <property type="entry name" value="DISEASERSIST"/>
</dbReference>
<name>A0A9W6I7H8_9ACTN</name>
<dbReference type="Gene3D" id="1.25.40.10">
    <property type="entry name" value="Tetratricopeptide repeat domain"/>
    <property type="match status" value="2"/>
</dbReference>
<evidence type="ECO:0000313" key="3">
    <source>
        <dbReference type="Proteomes" id="UP001143474"/>
    </source>
</evidence>
<dbReference type="PANTHER" id="PTHR10098">
    <property type="entry name" value="RAPSYN-RELATED"/>
    <property type="match status" value="1"/>
</dbReference>
<dbReference type="SMART" id="SM00028">
    <property type="entry name" value="TPR"/>
    <property type="match status" value="7"/>
</dbReference>
<feature type="domain" description="Orc1-like AAA ATPase" evidence="1">
    <location>
        <begin position="56"/>
        <end position="108"/>
    </location>
</feature>
<dbReference type="Pfam" id="PF13176">
    <property type="entry name" value="TPR_7"/>
    <property type="match status" value="1"/>
</dbReference>
<dbReference type="InterPro" id="IPR011990">
    <property type="entry name" value="TPR-like_helical_dom_sf"/>
</dbReference>
<comment type="caution">
    <text evidence="2">The sequence shown here is derived from an EMBL/GenBank/DDBJ whole genome shotgun (WGS) entry which is preliminary data.</text>
</comment>
<evidence type="ECO:0000259" key="1">
    <source>
        <dbReference type="Pfam" id="PF13191"/>
    </source>
</evidence>